<comment type="caution">
    <text evidence="1">The sequence shown here is derived from an EMBL/GenBank/DDBJ whole genome shotgun (WGS) entry which is preliminary data.</text>
</comment>
<reference evidence="1 2" key="1">
    <citation type="journal article" date="2021" name="Sci. Rep.">
        <title>The distribution of antibiotic resistance genes in chicken gut microbiota commensals.</title>
        <authorList>
            <person name="Juricova H."/>
            <person name="Matiasovicova J."/>
            <person name="Kubasova T."/>
            <person name="Cejkova D."/>
            <person name="Rychlik I."/>
        </authorList>
    </citation>
    <scope>NUCLEOTIDE SEQUENCE [LARGE SCALE GENOMIC DNA]</scope>
    <source>
        <strain evidence="1 2">An574</strain>
    </source>
</reference>
<keyword evidence="2" id="KW-1185">Reference proteome</keyword>
<dbReference type="EMBL" id="JACJKU010000047">
    <property type="protein sequence ID" value="MBM6940925.1"/>
    <property type="molecule type" value="Genomic_DNA"/>
</dbReference>
<sequence length="215" mass="25029">MPKQGQFARSNRQKVIKEFRHRQQRSSRKISLNMANNFLLVRFNLTSGKQLSVVDRESCQRFLQELMPRLLENDFHMMPAVQEVLKYVNSRVPWQFYYQLSSNWAVLDHFMRRELPVIPLEQKIIVKDPIDQQSLDQCIVNILARQITTITLMNKTTDAAVQQALTPKMKATITNGDGINWSTVQALLQPFHFPIDSSLDEGSQKWLEEISQIKA</sequence>
<dbReference type="RefSeq" id="WP_204785207.1">
    <property type="nucleotide sequence ID" value="NZ_JACJKU010000047.1"/>
</dbReference>
<accession>A0ABS2H0I7</accession>
<proteinExistence type="predicted"/>
<gene>
    <name evidence="1" type="ORF">H5975_05450</name>
</gene>
<evidence type="ECO:0000313" key="1">
    <source>
        <dbReference type="EMBL" id="MBM6940925.1"/>
    </source>
</evidence>
<organism evidence="1 2">
    <name type="scientific">Limosilactobacillus coleohominis</name>
    <dbReference type="NCBI Taxonomy" id="181675"/>
    <lineage>
        <taxon>Bacteria</taxon>
        <taxon>Bacillati</taxon>
        <taxon>Bacillota</taxon>
        <taxon>Bacilli</taxon>
        <taxon>Lactobacillales</taxon>
        <taxon>Lactobacillaceae</taxon>
        <taxon>Limosilactobacillus</taxon>
    </lineage>
</organism>
<name>A0ABS2H0I7_9LACO</name>
<evidence type="ECO:0000313" key="2">
    <source>
        <dbReference type="Proteomes" id="UP000785625"/>
    </source>
</evidence>
<dbReference type="Proteomes" id="UP000785625">
    <property type="component" value="Unassembled WGS sequence"/>
</dbReference>
<protein>
    <submittedName>
        <fullName evidence="1">Uncharacterized protein</fullName>
    </submittedName>
</protein>